<feature type="domain" description="Tetrapyrrole biosynthesis uroporphyrinogen III synthase" evidence="1">
    <location>
        <begin position="21"/>
        <end position="222"/>
    </location>
</feature>
<name>A0A1I5W7V0_9RHOB</name>
<dbReference type="EMBL" id="FOXA01000041">
    <property type="protein sequence ID" value="SFQ15818.1"/>
    <property type="molecule type" value="Genomic_DNA"/>
</dbReference>
<reference evidence="2 3" key="1">
    <citation type="submission" date="2016-10" db="EMBL/GenBank/DDBJ databases">
        <authorList>
            <person name="de Groot N.N."/>
        </authorList>
    </citation>
    <scope>NUCLEOTIDE SEQUENCE [LARGE SCALE GENOMIC DNA]</scope>
    <source>
        <strain evidence="2 3">DSM 19547</strain>
    </source>
</reference>
<accession>A0A1I5W7V0</accession>
<dbReference type="InterPro" id="IPR003754">
    <property type="entry name" value="4pyrrol_synth_uPrphyn_synth"/>
</dbReference>
<dbReference type="RefSeq" id="WP_177215307.1">
    <property type="nucleotide sequence ID" value="NZ_FOXA01000041.1"/>
</dbReference>
<gene>
    <name evidence="2" type="ORF">SAMN04488047_14124</name>
</gene>
<dbReference type="InterPro" id="IPR036108">
    <property type="entry name" value="4pyrrol_syn_uPrphyn_synt_sf"/>
</dbReference>
<dbReference type="SUPFAM" id="SSF69618">
    <property type="entry name" value="HemD-like"/>
    <property type="match status" value="1"/>
</dbReference>
<proteinExistence type="predicted"/>
<keyword evidence="3" id="KW-1185">Reference proteome</keyword>
<protein>
    <submittedName>
        <fullName evidence="2">Uroporphyrinogen-III synthase</fullName>
    </submittedName>
</protein>
<sequence length="232" mass="24247">MAPTDPVLLLTRPEHRSRAFVEICRTRGFAGPVIIDPIIEIVPCPLDMPLDDVPGLILTSTSAVEAVAGHDLRGRRAWAVGERTTQAARAAGMECSFGGADANALVAHLSRERPGGPLLHLRGRHARGDVAERLAAAGVPTHSVVVYDQRDRALGPAAREALDGPNPVILPLFSPRSAALVAGQVGEVRAPLEVVAMSDAVASAWTGSGRLQVAGMPTAAAMAEEVERICDG</sequence>
<organism evidence="2 3">
    <name type="scientific">Tranquillimonas alkanivorans</name>
    <dbReference type="NCBI Taxonomy" id="441119"/>
    <lineage>
        <taxon>Bacteria</taxon>
        <taxon>Pseudomonadati</taxon>
        <taxon>Pseudomonadota</taxon>
        <taxon>Alphaproteobacteria</taxon>
        <taxon>Rhodobacterales</taxon>
        <taxon>Roseobacteraceae</taxon>
        <taxon>Tranquillimonas</taxon>
    </lineage>
</organism>
<dbReference type="Gene3D" id="3.40.50.10090">
    <property type="match status" value="1"/>
</dbReference>
<dbReference type="GO" id="GO:0033014">
    <property type="term" value="P:tetrapyrrole biosynthetic process"/>
    <property type="evidence" value="ECO:0007669"/>
    <property type="project" value="InterPro"/>
</dbReference>
<evidence type="ECO:0000313" key="3">
    <source>
        <dbReference type="Proteomes" id="UP000199356"/>
    </source>
</evidence>
<dbReference type="AlphaFoldDB" id="A0A1I5W7V0"/>
<dbReference type="Pfam" id="PF02602">
    <property type="entry name" value="HEM4"/>
    <property type="match status" value="1"/>
</dbReference>
<dbReference type="CDD" id="cd06578">
    <property type="entry name" value="HemD"/>
    <property type="match status" value="1"/>
</dbReference>
<evidence type="ECO:0000259" key="1">
    <source>
        <dbReference type="Pfam" id="PF02602"/>
    </source>
</evidence>
<dbReference type="Proteomes" id="UP000199356">
    <property type="component" value="Unassembled WGS sequence"/>
</dbReference>
<dbReference type="STRING" id="441119.SAMN04488047_14124"/>
<dbReference type="GO" id="GO:0004852">
    <property type="term" value="F:uroporphyrinogen-III synthase activity"/>
    <property type="evidence" value="ECO:0007669"/>
    <property type="project" value="InterPro"/>
</dbReference>
<evidence type="ECO:0000313" key="2">
    <source>
        <dbReference type="EMBL" id="SFQ15818.1"/>
    </source>
</evidence>